<protein>
    <submittedName>
        <fullName evidence="1">Uncharacterized protein</fullName>
    </submittedName>
</protein>
<evidence type="ECO:0000313" key="1">
    <source>
        <dbReference type="EMBL" id="KAG1893710.1"/>
    </source>
</evidence>
<proteinExistence type="predicted"/>
<comment type="caution">
    <text evidence="1">The sequence shown here is derived from an EMBL/GenBank/DDBJ whole genome shotgun (WGS) entry which is preliminary data.</text>
</comment>
<gene>
    <name evidence="1" type="ORF">F5891DRAFT_1196050</name>
</gene>
<dbReference type="AlphaFoldDB" id="A0AAD4DTK8"/>
<accession>A0AAD4DTK8</accession>
<name>A0AAD4DTK8_9AGAM</name>
<evidence type="ECO:0000313" key="2">
    <source>
        <dbReference type="Proteomes" id="UP001195769"/>
    </source>
</evidence>
<dbReference type="RefSeq" id="XP_041219286.1">
    <property type="nucleotide sequence ID" value="XM_041368244.1"/>
</dbReference>
<organism evidence="1 2">
    <name type="scientific">Suillus fuscotomentosus</name>
    <dbReference type="NCBI Taxonomy" id="1912939"/>
    <lineage>
        <taxon>Eukaryota</taxon>
        <taxon>Fungi</taxon>
        <taxon>Dikarya</taxon>
        <taxon>Basidiomycota</taxon>
        <taxon>Agaricomycotina</taxon>
        <taxon>Agaricomycetes</taxon>
        <taxon>Agaricomycetidae</taxon>
        <taxon>Boletales</taxon>
        <taxon>Suillineae</taxon>
        <taxon>Suillaceae</taxon>
        <taxon>Suillus</taxon>
    </lineage>
</organism>
<sequence>MLILTELTLYYFDFICACKISTNQKQLASLGLVEGPIPDWAGRVASETQKTLSVPRSYKTPQAALSDVDLDDEEYYELPAAQGRQDLVCLVERPRDASRGNKHSLQTSKEADYTNLEELELLEDPEAAEDEDELYIGDVAMMVDDNGRTDRKAEVIATRRTSLMSVSISDSKTTDARIKTEDAVPENPRAKIKKGKAKNSHLPSGALEQGQWRTTFLPSLMYWVGNDDNGWSIPESELESVLEDIFYAVCQRIHEWHAAFGSTTVSVLMAFYASTPKYETQEAHEEYAEYQLQDCHFIYEDPENEEQPGTFLSEYILCIFASHITAIAWRVRVDALVQFGKPGYVTALALAATAAEHALVLVQGRLLIDSDPSDNGGKAHQILQTLNEATNKMSHMGTAFSSGNWETDTKAYMESIKELPYSCIQKILAYAEEYMKHPRHNRHLVVDESGSSQSIAPVNKRARLHICNFILFVFFFIC</sequence>
<reference evidence="1" key="1">
    <citation type="journal article" date="2020" name="New Phytol.">
        <title>Comparative genomics reveals dynamic genome evolution in host specialist ectomycorrhizal fungi.</title>
        <authorList>
            <person name="Lofgren L.A."/>
            <person name="Nguyen N.H."/>
            <person name="Vilgalys R."/>
            <person name="Ruytinx J."/>
            <person name="Liao H.L."/>
            <person name="Branco S."/>
            <person name="Kuo A."/>
            <person name="LaButti K."/>
            <person name="Lipzen A."/>
            <person name="Andreopoulos W."/>
            <person name="Pangilinan J."/>
            <person name="Riley R."/>
            <person name="Hundley H."/>
            <person name="Na H."/>
            <person name="Barry K."/>
            <person name="Grigoriev I.V."/>
            <person name="Stajich J.E."/>
            <person name="Kennedy P.G."/>
        </authorList>
    </citation>
    <scope>NUCLEOTIDE SEQUENCE</scope>
    <source>
        <strain evidence="1">FC203</strain>
    </source>
</reference>
<dbReference type="GeneID" id="64662542"/>
<dbReference type="Proteomes" id="UP001195769">
    <property type="component" value="Unassembled WGS sequence"/>
</dbReference>
<dbReference type="EMBL" id="JABBWK010000092">
    <property type="protein sequence ID" value="KAG1893710.1"/>
    <property type="molecule type" value="Genomic_DNA"/>
</dbReference>
<keyword evidence="2" id="KW-1185">Reference proteome</keyword>